<reference evidence="4 5" key="1">
    <citation type="submission" date="2010-05" db="EMBL/GenBank/DDBJ databases">
        <title>The Genome Sequence of Thecamonas trahens ATCC 50062.</title>
        <authorList>
            <consortium name="The Broad Institute Genome Sequencing Platform"/>
            <person name="Russ C."/>
            <person name="Cuomo C."/>
            <person name="Shea T."/>
            <person name="Young S.K."/>
            <person name="Zeng Q."/>
            <person name="Koehrsen M."/>
            <person name="Haas B."/>
            <person name="Borodovsky M."/>
            <person name="Guigo R."/>
            <person name="Alvarado L."/>
            <person name="Berlin A."/>
            <person name="Bochicchio J."/>
            <person name="Borenstein D."/>
            <person name="Chapman S."/>
            <person name="Chen Z."/>
            <person name="Freedman E."/>
            <person name="Gellesch M."/>
            <person name="Goldberg J."/>
            <person name="Griggs A."/>
            <person name="Gujja S."/>
            <person name="Heilman E."/>
            <person name="Heiman D."/>
            <person name="Hepburn T."/>
            <person name="Howarth C."/>
            <person name="Jen D."/>
            <person name="Larson L."/>
            <person name="Mehta T."/>
            <person name="Park D."/>
            <person name="Pearson M."/>
            <person name="Roberts A."/>
            <person name="Saif S."/>
            <person name="Shenoy N."/>
            <person name="Sisk P."/>
            <person name="Stolte C."/>
            <person name="Sykes S."/>
            <person name="Thomson T."/>
            <person name="Walk T."/>
            <person name="White J."/>
            <person name="Yandava C."/>
            <person name="Burger G."/>
            <person name="Gray M.W."/>
            <person name="Holland P.W.H."/>
            <person name="King N."/>
            <person name="Lang F.B.F."/>
            <person name="Roger A.J."/>
            <person name="Ruiz-Trillo I."/>
            <person name="Lander E."/>
            <person name="Nusbaum C."/>
        </authorList>
    </citation>
    <scope>NUCLEOTIDE SEQUENCE [LARGE SCALE GENOMIC DNA]</scope>
    <source>
        <strain evidence="4 5">ATCC 50062</strain>
    </source>
</reference>
<dbReference type="EMBL" id="GL349494">
    <property type="protein sequence ID" value="KNC55047.1"/>
    <property type="molecule type" value="Genomic_DNA"/>
</dbReference>
<evidence type="ECO:0000256" key="2">
    <source>
        <dbReference type="SAM" id="MobiDB-lite"/>
    </source>
</evidence>
<dbReference type="Gene3D" id="2.30.29.30">
    <property type="entry name" value="Pleckstrin-homology domain (PH domain)/Phosphotyrosine-binding domain (PTB)"/>
    <property type="match status" value="1"/>
</dbReference>
<name>A0A0L0DS26_THETB</name>
<dbReference type="Proteomes" id="UP000054408">
    <property type="component" value="Unassembled WGS sequence"/>
</dbReference>
<dbReference type="GeneID" id="25568814"/>
<evidence type="ECO:0000313" key="5">
    <source>
        <dbReference type="Proteomes" id="UP000054408"/>
    </source>
</evidence>
<dbReference type="SUPFAM" id="SSF50729">
    <property type="entry name" value="PH domain-like"/>
    <property type="match status" value="1"/>
</dbReference>
<protein>
    <recommendedName>
        <fullName evidence="3">PH domain-containing protein</fullName>
    </recommendedName>
</protein>
<feature type="compositionally biased region" description="Basic residues" evidence="2">
    <location>
        <begin position="80"/>
        <end position="92"/>
    </location>
</feature>
<feature type="region of interest" description="Disordered" evidence="2">
    <location>
        <begin position="74"/>
        <end position="160"/>
    </location>
</feature>
<dbReference type="SMART" id="SM00233">
    <property type="entry name" value="PH"/>
    <property type="match status" value="1"/>
</dbReference>
<dbReference type="OrthoDB" id="185175at2759"/>
<evidence type="ECO:0000259" key="3">
    <source>
        <dbReference type="PROSITE" id="PS50003"/>
    </source>
</evidence>
<accession>A0A0L0DS26</accession>
<dbReference type="Pfam" id="PF00169">
    <property type="entry name" value="PH"/>
    <property type="match status" value="1"/>
</dbReference>
<sequence>MEGQQLVEEKLKEVAKELLALRAEHGRLKNEYDVAVENVSLLAQERDEALRTIAEQKAEIDALKTRSLVQSLRPDPATLKARRKTLAARRKTGAVASRKGVAKSRQRPTTATSAGDADDGDGSDVAPDHAALAAAKTERRKEREREREDRRAAGVQPPATATVATGERAGAYRPTGSGLELMALSPAANYRLDKAFKTGWLRKRGGKTFTPFRRRFFVCRDAYVFYYKSESDIAPTGYIPLDGCALVAKAASAGHYPFDIVHATRRNFVLEAASESEREDWMMVLSNRIVAVAAELEYERVVEEHRVAATSPSGEYANHPGLTQLQRPRKASIAAHVVTPAMRRAISEQSRRLTERRMSATAAASTAAAASATAAAATGAGTTAAVAPSRHTLGTLNTMVANWQSKSHLGGGTVHERALAQAASEFAYLLEESAKLRGHGDAAAADRIDAIRDGLVVDYASSAFPPPAPVS</sequence>
<dbReference type="eggNOG" id="KOG4270">
    <property type="taxonomic scope" value="Eukaryota"/>
</dbReference>
<proteinExistence type="predicted"/>
<keyword evidence="5" id="KW-1185">Reference proteome</keyword>
<evidence type="ECO:0000256" key="1">
    <source>
        <dbReference type="SAM" id="Coils"/>
    </source>
</evidence>
<keyword evidence="1" id="KW-0175">Coiled coil</keyword>
<dbReference type="InterPro" id="IPR001849">
    <property type="entry name" value="PH_domain"/>
</dbReference>
<dbReference type="GO" id="GO:0017124">
    <property type="term" value="F:SH3 domain binding"/>
    <property type="evidence" value="ECO:0007669"/>
    <property type="project" value="TreeGrafter"/>
</dbReference>
<dbReference type="InterPro" id="IPR011993">
    <property type="entry name" value="PH-like_dom_sf"/>
</dbReference>
<evidence type="ECO:0000313" key="4">
    <source>
        <dbReference type="EMBL" id="KNC55047.1"/>
    </source>
</evidence>
<feature type="compositionally biased region" description="Basic and acidic residues" evidence="2">
    <location>
        <begin position="136"/>
        <end position="152"/>
    </location>
</feature>
<dbReference type="PROSITE" id="PS50003">
    <property type="entry name" value="PH_DOMAIN"/>
    <property type="match status" value="1"/>
</dbReference>
<feature type="coiled-coil region" evidence="1">
    <location>
        <begin position="4"/>
        <end position="66"/>
    </location>
</feature>
<dbReference type="InterPro" id="IPR035848">
    <property type="entry name" value="SH3BP2"/>
</dbReference>
<dbReference type="GO" id="GO:0007165">
    <property type="term" value="P:signal transduction"/>
    <property type="evidence" value="ECO:0007669"/>
    <property type="project" value="InterPro"/>
</dbReference>
<dbReference type="RefSeq" id="XP_013753351.1">
    <property type="nucleotide sequence ID" value="XM_013897897.1"/>
</dbReference>
<dbReference type="PANTHER" id="PTHR15126">
    <property type="entry name" value="SH3-BINDING"/>
    <property type="match status" value="1"/>
</dbReference>
<organism evidence="4 5">
    <name type="scientific">Thecamonas trahens ATCC 50062</name>
    <dbReference type="NCBI Taxonomy" id="461836"/>
    <lineage>
        <taxon>Eukaryota</taxon>
        <taxon>Apusozoa</taxon>
        <taxon>Apusomonadida</taxon>
        <taxon>Apusomonadidae</taxon>
        <taxon>Thecamonas</taxon>
    </lineage>
</organism>
<feature type="domain" description="PH" evidence="3">
    <location>
        <begin position="194"/>
        <end position="290"/>
    </location>
</feature>
<dbReference type="PANTHER" id="PTHR15126:SF4">
    <property type="entry name" value="SH3 DOMAIN-BINDING PROTEIN 2"/>
    <property type="match status" value="1"/>
</dbReference>
<gene>
    <name evidence="4" type="ORF">AMSG_10643</name>
</gene>
<dbReference type="AlphaFoldDB" id="A0A0L0DS26"/>